<dbReference type="InterPro" id="IPR032466">
    <property type="entry name" value="Metal_Hydrolase"/>
</dbReference>
<dbReference type="InterPro" id="IPR051781">
    <property type="entry name" value="Metallo-dep_Hydrolase"/>
</dbReference>
<dbReference type="RefSeq" id="WP_094264173.1">
    <property type="nucleotide sequence ID" value="NZ_NOWF01000004.1"/>
</dbReference>
<reference evidence="2 3" key="1">
    <citation type="submission" date="2017-07" db="EMBL/GenBank/DDBJ databases">
        <title>The genome sequence of Paludifilum halophilum highlights mechanisms for microbial adaptation to high salt environemnts.</title>
        <authorList>
            <person name="Belbahri L."/>
        </authorList>
    </citation>
    <scope>NUCLEOTIDE SEQUENCE [LARGE SCALE GENOMIC DNA]</scope>
    <source>
        <strain evidence="2 3">DSM 102817</strain>
    </source>
</reference>
<dbReference type="InterPro" id="IPR011059">
    <property type="entry name" value="Metal-dep_hydrolase_composite"/>
</dbReference>
<proteinExistence type="predicted"/>
<dbReference type="SUPFAM" id="SSF51556">
    <property type="entry name" value="Metallo-dependent hydrolases"/>
    <property type="match status" value="1"/>
</dbReference>
<dbReference type="PANTHER" id="PTHR43135">
    <property type="entry name" value="ALPHA-D-RIBOSE 1-METHYLPHOSPHONATE 5-TRIPHOSPHATE DIPHOSPHATASE"/>
    <property type="match status" value="1"/>
</dbReference>
<keyword evidence="3" id="KW-1185">Reference proteome</keyword>
<accession>A0A235B825</accession>
<feature type="domain" description="Amidohydrolase-related" evidence="1">
    <location>
        <begin position="53"/>
        <end position="387"/>
    </location>
</feature>
<gene>
    <name evidence="2" type="ORF">CHM34_08500</name>
</gene>
<dbReference type="Proteomes" id="UP000215459">
    <property type="component" value="Unassembled WGS sequence"/>
</dbReference>
<keyword evidence="2" id="KW-0378">Hydrolase</keyword>
<dbReference type="AlphaFoldDB" id="A0A235B825"/>
<evidence type="ECO:0000313" key="2">
    <source>
        <dbReference type="EMBL" id="OYD08139.1"/>
    </source>
</evidence>
<dbReference type="PANTHER" id="PTHR43135:SF3">
    <property type="entry name" value="ALPHA-D-RIBOSE 1-METHYLPHOSPHONATE 5-TRIPHOSPHATE DIPHOSPHATASE"/>
    <property type="match status" value="1"/>
</dbReference>
<sequence length="391" mass="42307">MKYRIYDVRILTGDPSRVIDQGAIIFDQSGILGIGNPDITSDVDVEINGAGMTVLPGLIDAHVHLGMDCSPDPFQQIQLDREADTAFKAYRQGIQFLQSGITTIRNLGTKNHVDIAFRQSMEQGIATGPRVFAAGQPIVITGGHGYPMATEADGVEEIRKATRHQIKIGADVIKLMATGGVLTAGTDPGSPQLTLEELRCACEEACRASKTTAAHAIGLEGVKNAIKAGITTIEHGYILDDEAIEMMIERGTFLVPTLLAPLLILEQGRSVPRHMIEKLQKIEEEHRSSFRKALKAGVKIAVGTDAGTPFNMPGLIVNEMELMLKEGMSALDVIHSATRMGAECLHIGERTGSLDLGKWADIILVEGNPLNDWSSLKRIRQVFKGGQPLFP</sequence>
<dbReference type="Gene3D" id="3.20.20.140">
    <property type="entry name" value="Metal-dependent hydrolases"/>
    <property type="match status" value="1"/>
</dbReference>
<name>A0A235B825_9BACL</name>
<organism evidence="2 3">
    <name type="scientific">Paludifilum halophilum</name>
    <dbReference type="NCBI Taxonomy" id="1642702"/>
    <lineage>
        <taxon>Bacteria</taxon>
        <taxon>Bacillati</taxon>
        <taxon>Bacillota</taxon>
        <taxon>Bacilli</taxon>
        <taxon>Bacillales</taxon>
        <taxon>Thermoactinomycetaceae</taxon>
        <taxon>Paludifilum</taxon>
    </lineage>
</organism>
<evidence type="ECO:0000259" key="1">
    <source>
        <dbReference type="Pfam" id="PF01979"/>
    </source>
</evidence>
<protein>
    <submittedName>
        <fullName evidence="2">Amidohydrolase</fullName>
    </submittedName>
</protein>
<dbReference type="InterPro" id="IPR006680">
    <property type="entry name" value="Amidohydro-rel"/>
</dbReference>
<dbReference type="SUPFAM" id="SSF51338">
    <property type="entry name" value="Composite domain of metallo-dependent hydrolases"/>
    <property type="match status" value="1"/>
</dbReference>
<dbReference type="OrthoDB" id="9797498at2"/>
<comment type="caution">
    <text evidence="2">The sequence shown here is derived from an EMBL/GenBank/DDBJ whole genome shotgun (WGS) entry which is preliminary data.</text>
</comment>
<dbReference type="EMBL" id="NOWF01000004">
    <property type="protein sequence ID" value="OYD08139.1"/>
    <property type="molecule type" value="Genomic_DNA"/>
</dbReference>
<dbReference type="CDD" id="cd01299">
    <property type="entry name" value="Met_dep_hydrolase_A"/>
    <property type="match status" value="1"/>
</dbReference>
<evidence type="ECO:0000313" key="3">
    <source>
        <dbReference type="Proteomes" id="UP000215459"/>
    </source>
</evidence>
<dbReference type="Pfam" id="PF01979">
    <property type="entry name" value="Amidohydro_1"/>
    <property type="match status" value="1"/>
</dbReference>
<dbReference type="InterPro" id="IPR057744">
    <property type="entry name" value="OTAase-like"/>
</dbReference>
<dbReference type="Gene3D" id="2.30.40.10">
    <property type="entry name" value="Urease, subunit C, domain 1"/>
    <property type="match status" value="1"/>
</dbReference>
<dbReference type="GO" id="GO:0016810">
    <property type="term" value="F:hydrolase activity, acting on carbon-nitrogen (but not peptide) bonds"/>
    <property type="evidence" value="ECO:0007669"/>
    <property type="project" value="InterPro"/>
</dbReference>